<dbReference type="SUPFAM" id="SSF161098">
    <property type="entry name" value="MetI-like"/>
    <property type="match status" value="1"/>
</dbReference>
<feature type="transmembrane region" description="Helical" evidence="7">
    <location>
        <begin position="72"/>
        <end position="92"/>
    </location>
</feature>
<dbReference type="PATRIC" id="fig|1195236.3.peg.1934"/>
<keyword evidence="2 7" id="KW-0813">Transport</keyword>
<dbReference type="RefSeq" id="WP_004625141.1">
    <property type="nucleotide sequence ID" value="NZ_AORV01000027.1"/>
</dbReference>
<keyword evidence="6 7" id="KW-0472">Membrane</keyword>
<reference evidence="9 10" key="1">
    <citation type="journal article" date="2013" name="Genome Announc.">
        <title>Draft Genome Sequence of the Cellulolytic, Mesophilic, Anaerobic Bacterium Clostridium termitidis Strain CT1112 (DSM 5398).</title>
        <authorList>
            <person name="Lal S."/>
            <person name="Ramachandran U."/>
            <person name="Zhang X."/>
            <person name="Munir R."/>
            <person name="Sparling R."/>
            <person name="Levin D.B."/>
        </authorList>
    </citation>
    <scope>NUCLEOTIDE SEQUENCE [LARGE SCALE GENOMIC DNA]</scope>
    <source>
        <strain evidence="9 10">CT1112</strain>
    </source>
</reference>
<keyword evidence="3" id="KW-1003">Cell membrane</keyword>
<evidence type="ECO:0000256" key="2">
    <source>
        <dbReference type="ARBA" id="ARBA00022448"/>
    </source>
</evidence>
<comment type="similarity">
    <text evidence="7">Belongs to the binding-protein-dependent transport system permease family.</text>
</comment>
<dbReference type="GO" id="GO:0055085">
    <property type="term" value="P:transmembrane transport"/>
    <property type="evidence" value="ECO:0007669"/>
    <property type="project" value="InterPro"/>
</dbReference>
<dbReference type="eggNOG" id="COG0395">
    <property type="taxonomic scope" value="Bacteria"/>
</dbReference>
<keyword evidence="4 7" id="KW-0812">Transmembrane</keyword>
<dbReference type="STRING" id="1195236.CTER_1608"/>
<dbReference type="Proteomes" id="UP000014155">
    <property type="component" value="Unassembled WGS sequence"/>
</dbReference>
<proteinExistence type="inferred from homology"/>
<organism evidence="9 10">
    <name type="scientific">Ruminiclostridium cellobioparum subsp. termitidis CT1112</name>
    <dbReference type="NCBI Taxonomy" id="1195236"/>
    <lineage>
        <taxon>Bacteria</taxon>
        <taxon>Bacillati</taxon>
        <taxon>Bacillota</taxon>
        <taxon>Clostridia</taxon>
        <taxon>Eubacteriales</taxon>
        <taxon>Oscillospiraceae</taxon>
        <taxon>Ruminiclostridium</taxon>
    </lineage>
</organism>
<gene>
    <name evidence="9" type="ORF">CTER_1608</name>
</gene>
<comment type="caution">
    <text evidence="9">The sequence shown here is derived from an EMBL/GenBank/DDBJ whole genome shotgun (WGS) entry which is preliminary data.</text>
</comment>
<evidence type="ECO:0000256" key="7">
    <source>
        <dbReference type="RuleBase" id="RU363032"/>
    </source>
</evidence>
<feature type="transmembrane region" description="Helical" evidence="7">
    <location>
        <begin position="12"/>
        <end position="36"/>
    </location>
</feature>
<evidence type="ECO:0000256" key="4">
    <source>
        <dbReference type="ARBA" id="ARBA00022692"/>
    </source>
</evidence>
<dbReference type="AlphaFoldDB" id="S0FJT9"/>
<evidence type="ECO:0000256" key="6">
    <source>
        <dbReference type="ARBA" id="ARBA00023136"/>
    </source>
</evidence>
<feature type="transmembrane region" description="Helical" evidence="7">
    <location>
        <begin position="238"/>
        <end position="258"/>
    </location>
</feature>
<feature type="transmembrane region" description="Helical" evidence="7">
    <location>
        <begin position="179"/>
        <end position="201"/>
    </location>
</feature>
<dbReference type="EMBL" id="AORV01000027">
    <property type="protein sequence ID" value="EMS72430.1"/>
    <property type="molecule type" value="Genomic_DNA"/>
</dbReference>
<protein>
    <submittedName>
        <fullName evidence="9">ABC-type sugar transport system, permease component</fullName>
    </submittedName>
</protein>
<evidence type="ECO:0000256" key="5">
    <source>
        <dbReference type="ARBA" id="ARBA00022989"/>
    </source>
</evidence>
<dbReference type="PANTHER" id="PTHR43744:SF8">
    <property type="entry name" value="SN-GLYCEROL-3-PHOSPHATE TRANSPORT SYSTEM PERMEASE PROTEIN UGPE"/>
    <property type="match status" value="1"/>
</dbReference>
<dbReference type="InterPro" id="IPR000515">
    <property type="entry name" value="MetI-like"/>
</dbReference>
<dbReference type="CDD" id="cd06261">
    <property type="entry name" value="TM_PBP2"/>
    <property type="match status" value="1"/>
</dbReference>
<sequence length="273" mass="29815">MSKKKGLNIIGFVLILLISVVAILPFYTMLIMGTYYTNDLFTGMKFIPGNYLGENIKTLFSIDILAFYKNSIIVAGGSAILTVIVCAMAGFAFAKYKFLFKKTLFSSVMVTMMIPMQLGLVAFVIEMQAVGWRNSLLPLIIPPAASAFGVFWMTQFASSAIPDEVMESARIDGCNEFTLFVKIALPFMRAACMTLALLAFLWSWNNLLTPLVVISNESLYTIPLGIRQLSTTFRNDTAAQVLGLSLTTLPILLLFSAFSKSLISGLSAAAVKG</sequence>
<evidence type="ECO:0000313" key="9">
    <source>
        <dbReference type="EMBL" id="EMS72430.1"/>
    </source>
</evidence>
<keyword evidence="9" id="KW-0762">Sugar transport</keyword>
<name>S0FJT9_RUMCE</name>
<dbReference type="Gene3D" id="1.10.3720.10">
    <property type="entry name" value="MetI-like"/>
    <property type="match status" value="1"/>
</dbReference>
<dbReference type="GO" id="GO:0005886">
    <property type="term" value="C:plasma membrane"/>
    <property type="evidence" value="ECO:0007669"/>
    <property type="project" value="UniProtKB-SubCell"/>
</dbReference>
<evidence type="ECO:0000313" key="10">
    <source>
        <dbReference type="Proteomes" id="UP000014155"/>
    </source>
</evidence>
<keyword evidence="10" id="KW-1185">Reference proteome</keyword>
<feature type="domain" description="ABC transmembrane type-1" evidence="8">
    <location>
        <begin position="68"/>
        <end position="259"/>
    </location>
</feature>
<evidence type="ECO:0000256" key="3">
    <source>
        <dbReference type="ARBA" id="ARBA00022475"/>
    </source>
</evidence>
<feature type="transmembrane region" description="Helical" evidence="7">
    <location>
        <begin position="104"/>
        <end position="125"/>
    </location>
</feature>
<dbReference type="Pfam" id="PF00528">
    <property type="entry name" value="BPD_transp_1"/>
    <property type="match status" value="1"/>
</dbReference>
<dbReference type="PANTHER" id="PTHR43744">
    <property type="entry name" value="ABC TRANSPORTER PERMEASE PROTEIN MG189-RELATED-RELATED"/>
    <property type="match status" value="1"/>
</dbReference>
<dbReference type="InterPro" id="IPR035906">
    <property type="entry name" value="MetI-like_sf"/>
</dbReference>
<keyword evidence="5 7" id="KW-1133">Transmembrane helix</keyword>
<feature type="transmembrane region" description="Helical" evidence="7">
    <location>
        <begin position="137"/>
        <end position="158"/>
    </location>
</feature>
<accession>S0FJT9</accession>
<comment type="subcellular location">
    <subcellularLocation>
        <location evidence="1 7">Cell membrane</location>
        <topology evidence="1 7">Multi-pass membrane protein</topology>
    </subcellularLocation>
</comment>
<dbReference type="PROSITE" id="PS50928">
    <property type="entry name" value="ABC_TM1"/>
    <property type="match status" value="1"/>
</dbReference>
<evidence type="ECO:0000256" key="1">
    <source>
        <dbReference type="ARBA" id="ARBA00004651"/>
    </source>
</evidence>
<evidence type="ECO:0000259" key="8">
    <source>
        <dbReference type="PROSITE" id="PS50928"/>
    </source>
</evidence>